<protein>
    <submittedName>
        <fullName evidence="1">Uncharacterized protein</fullName>
    </submittedName>
</protein>
<accession>A0ABR1DGQ7</accession>
<name>A0ABR1DGQ7_NECAM</name>
<evidence type="ECO:0000313" key="2">
    <source>
        <dbReference type="Proteomes" id="UP001303046"/>
    </source>
</evidence>
<keyword evidence="2" id="KW-1185">Reference proteome</keyword>
<comment type="caution">
    <text evidence="1">The sequence shown here is derived from an EMBL/GenBank/DDBJ whole genome shotgun (WGS) entry which is preliminary data.</text>
</comment>
<sequence length="81" mass="8947">MLAGAPTLGSYKIGCYCSSVPDNERFWSPANQEGRLLSLSFVIVTTEEIQYPEKVKVCADHKVQERSYDGMGLATSLCMQP</sequence>
<dbReference type="Proteomes" id="UP001303046">
    <property type="component" value="Unassembled WGS sequence"/>
</dbReference>
<evidence type="ECO:0000313" key="1">
    <source>
        <dbReference type="EMBL" id="KAK6749661.1"/>
    </source>
</evidence>
<gene>
    <name evidence="1" type="primary">Necator_chrIV.g15254</name>
    <name evidence="1" type="ORF">RB195_001959</name>
</gene>
<dbReference type="EMBL" id="JAVFWL010000004">
    <property type="protein sequence ID" value="KAK6749661.1"/>
    <property type="molecule type" value="Genomic_DNA"/>
</dbReference>
<proteinExistence type="predicted"/>
<reference evidence="1 2" key="1">
    <citation type="submission" date="2023-08" db="EMBL/GenBank/DDBJ databases">
        <title>A Necator americanus chromosomal reference genome.</title>
        <authorList>
            <person name="Ilik V."/>
            <person name="Petrzelkova K.J."/>
            <person name="Pardy F."/>
            <person name="Fuh T."/>
            <person name="Niatou-Singa F.S."/>
            <person name="Gouil Q."/>
            <person name="Baker L."/>
            <person name="Ritchie M.E."/>
            <person name="Jex A.R."/>
            <person name="Gazzola D."/>
            <person name="Li H."/>
            <person name="Toshio Fujiwara R."/>
            <person name="Zhan B."/>
            <person name="Aroian R.V."/>
            <person name="Pafco B."/>
            <person name="Schwarz E.M."/>
        </authorList>
    </citation>
    <scope>NUCLEOTIDE SEQUENCE [LARGE SCALE GENOMIC DNA]</scope>
    <source>
        <strain evidence="1 2">Aroian</strain>
        <tissue evidence="1">Whole animal</tissue>
    </source>
</reference>
<organism evidence="1 2">
    <name type="scientific">Necator americanus</name>
    <name type="common">Human hookworm</name>
    <dbReference type="NCBI Taxonomy" id="51031"/>
    <lineage>
        <taxon>Eukaryota</taxon>
        <taxon>Metazoa</taxon>
        <taxon>Ecdysozoa</taxon>
        <taxon>Nematoda</taxon>
        <taxon>Chromadorea</taxon>
        <taxon>Rhabditida</taxon>
        <taxon>Rhabditina</taxon>
        <taxon>Rhabditomorpha</taxon>
        <taxon>Strongyloidea</taxon>
        <taxon>Ancylostomatidae</taxon>
        <taxon>Bunostominae</taxon>
        <taxon>Necator</taxon>
    </lineage>
</organism>